<feature type="region of interest" description="Disordered" evidence="1">
    <location>
        <begin position="96"/>
        <end position="122"/>
    </location>
</feature>
<proteinExistence type="predicted"/>
<evidence type="ECO:0000313" key="2">
    <source>
        <dbReference type="EMBL" id="SES09507.1"/>
    </source>
</evidence>
<evidence type="ECO:0000256" key="1">
    <source>
        <dbReference type="SAM" id="MobiDB-lite"/>
    </source>
</evidence>
<dbReference type="EMBL" id="FOHA01000033">
    <property type="protein sequence ID" value="SES09507.1"/>
    <property type="molecule type" value="Genomic_DNA"/>
</dbReference>
<sequence length="122" mass="13064">MADKKLDVNQIKNTNFSSHMSNILNGPVEAPSSGLLSSIAAGDNSKDAIQNCTTTITKCSDSLAKAVTQMNNYMNNMVQAFEDMDKELAEKLDVTISGASTTSGPPKRKRANKYSGKLTSSK</sequence>
<dbReference type="STRING" id="142588.SAMN04488559_13314"/>
<gene>
    <name evidence="2" type="ORF">SAMN04488559_13314</name>
</gene>
<evidence type="ECO:0008006" key="4">
    <source>
        <dbReference type="Google" id="ProtNLM"/>
    </source>
</evidence>
<accession>A0A1H9UK47</accession>
<dbReference type="Proteomes" id="UP000198948">
    <property type="component" value="Unassembled WGS sequence"/>
</dbReference>
<organism evidence="2 3">
    <name type="scientific">Isobaculum melis</name>
    <dbReference type="NCBI Taxonomy" id="142588"/>
    <lineage>
        <taxon>Bacteria</taxon>
        <taxon>Bacillati</taxon>
        <taxon>Bacillota</taxon>
        <taxon>Bacilli</taxon>
        <taxon>Lactobacillales</taxon>
        <taxon>Carnobacteriaceae</taxon>
        <taxon>Isobaculum</taxon>
    </lineage>
</organism>
<name>A0A1H9UK47_9LACT</name>
<dbReference type="AlphaFoldDB" id="A0A1H9UK47"/>
<dbReference type="RefSeq" id="WP_092654294.1">
    <property type="nucleotide sequence ID" value="NZ_FOHA01000033.1"/>
</dbReference>
<keyword evidence="3" id="KW-1185">Reference proteome</keyword>
<reference evidence="2 3" key="1">
    <citation type="submission" date="2016-10" db="EMBL/GenBank/DDBJ databases">
        <authorList>
            <person name="de Groot N.N."/>
        </authorList>
    </citation>
    <scope>NUCLEOTIDE SEQUENCE [LARGE SCALE GENOMIC DNA]</scope>
    <source>
        <strain evidence="2 3">DSM 13760</strain>
    </source>
</reference>
<protein>
    <recommendedName>
        <fullName evidence="4">Type VII secretion effector, SACOL2603 family</fullName>
    </recommendedName>
</protein>
<evidence type="ECO:0000313" key="3">
    <source>
        <dbReference type="Proteomes" id="UP000198948"/>
    </source>
</evidence>